<feature type="domain" description="NADP-dependent oxidoreductase" evidence="1">
    <location>
        <begin position="45"/>
        <end position="313"/>
    </location>
</feature>
<proteinExistence type="predicted"/>
<dbReference type="SUPFAM" id="SSF51430">
    <property type="entry name" value="NAD(P)-linked oxidoreductase"/>
    <property type="match status" value="1"/>
</dbReference>
<evidence type="ECO:0000313" key="2">
    <source>
        <dbReference type="Proteomes" id="UP001515500"/>
    </source>
</evidence>
<evidence type="ECO:0000313" key="3">
    <source>
        <dbReference type="RefSeq" id="XP_039129715.1"/>
    </source>
</evidence>
<dbReference type="GeneID" id="120265808"/>
<dbReference type="GO" id="GO:0005829">
    <property type="term" value="C:cytosol"/>
    <property type="evidence" value="ECO:0007669"/>
    <property type="project" value="TreeGrafter"/>
</dbReference>
<dbReference type="Proteomes" id="UP001515500">
    <property type="component" value="Chromosome 7"/>
</dbReference>
<dbReference type="AlphaFoldDB" id="A0AB40BQI1"/>
<accession>A0AB40BQI1</accession>
<dbReference type="GO" id="GO:0019853">
    <property type="term" value="P:L-ascorbic acid biosynthetic process"/>
    <property type="evidence" value="ECO:0007669"/>
    <property type="project" value="EnsemblPlants"/>
</dbReference>
<dbReference type="FunFam" id="3.20.20.100:FF:000011">
    <property type="entry name" value="Aldo/keto reductase"/>
    <property type="match status" value="1"/>
</dbReference>
<gene>
    <name evidence="3" type="primary">LOC120265808</name>
</gene>
<protein>
    <submittedName>
        <fullName evidence="3">L-galactose dehydrogenase</fullName>
    </submittedName>
</protein>
<dbReference type="CDD" id="cd19163">
    <property type="entry name" value="AKR_galDH"/>
    <property type="match status" value="1"/>
</dbReference>
<organism evidence="2 3">
    <name type="scientific">Dioscorea cayennensis subsp. rotundata</name>
    <name type="common">White Guinea yam</name>
    <name type="synonym">Dioscorea rotundata</name>
    <dbReference type="NCBI Taxonomy" id="55577"/>
    <lineage>
        <taxon>Eukaryota</taxon>
        <taxon>Viridiplantae</taxon>
        <taxon>Streptophyta</taxon>
        <taxon>Embryophyta</taxon>
        <taxon>Tracheophyta</taxon>
        <taxon>Spermatophyta</taxon>
        <taxon>Magnoliopsida</taxon>
        <taxon>Liliopsida</taxon>
        <taxon>Dioscoreales</taxon>
        <taxon>Dioscoreaceae</taxon>
        <taxon>Dioscorea</taxon>
    </lineage>
</organism>
<keyword evidence="2" id="KW-1185">Reference proteome</keyword>
<dbReference type="InterPro" id="IPR044479">
    <property type="entry name" value="LGALDH-like"/>
</dbReference>
<dbReference type="InterPro" id="IPR023210">
    <property type="entry name" value="NADP_OxRdtase_dom"/>
</dbReference>
<dbReference type="PANTHER" id="PTHR42686:SF1">
    <property type="entry name" value="GH17980P-RELATED"/>
    <property type="match status" value="1"/>
</dbReference>
<dbReference type="RefSeq" id="XP_039129715.1">
    <property type="nucleotide sequence ID" value="XM_039273781.1"/>
</dbReference>
<dbReference type="InterPro" id="IPR036812">
    <property type="entry name" value="NAD(P)_OxRdtase_dom_sf"/>
</dbReference>
<reference evidence="3" key="1">
    <citation type="submission" date="2025-08" db="UniProtKB">
        <authorList>
            <consortium name="RefSeq"/>
        </authorList>
    </citation>
    <scope>IDENTIFICATION</scope>
</reference>
<evidence type="ECO:0000259" key="1">
    <source>
        <dbReference type="Pfam" id="PF00248"/>
    </source>
</evidence>
<name>A0AB40BQI1_DIOCR</name>
<dbReference type="Gene3D" id="3.20.20.100">
    <property type="entry name" value="NADP-dependent oxidoreductase domain"/>
    <property type="match status" value="1"/>
</dbReference>
<sequence length="345" mass="37716">MHALVRTLPFPLSKNPNPRNQIARSLMAKLERRELGNTGLKLSCVGFGASPLGNVFGPVSRDEALATVRRALELGINFFDTSPYYGGTVSETVLGDCLRDLGVPRDEIVVSTKCGRYKDGFDFSAERVTKSIDESLQRLKLDYVDIFQCHDIEFGSLDQIVNETIPALQKLKETGKIRFIGITGLPLDIFTYVLDRVPPGSVDVILSYCHYSINDLTLLDLLPYLKSKGVGVISASPLAMGLLTENGPPEWHPASSELKSACKAAANHCKEKGKNISKLALQYSLKNKEVASVLVGMNSVKQVEENVGAALELLNIGQDDDLLEEVETILAPVKNQTWPSGIQQS</sequence>
<dbReference type="InterPro" id="IPR020471">
    <property type="entry name" value="AKR"/>
</dbReference>
<dbReference type="Pfam" id="PF00248">
    <property type="entry name" value="Aldo_ket_red"/>
    <property type="match status" value="1"/>
</dbReference>
<dbReference type="PRINTS" id="PR00069">
    <property type="entry name" value="ALDKETRDTASE"/>
</dbReference>
<dbReference type="PANTHER" id="PTHR42686">
    <property type="entry name" value="GH17980P-RELATED"/>
    <property type="match status" value="1"/>
</dbReference>
<dbReference type="GO" id="GO:0010349">
    <property type="term" value="F:L-galactose dehydrogenase activity"/>
    <property type="evidence" value="ECO:0007669"/>
    <property type="project" value="EnsemblPlants"/>
</dbReference>